<dbReference type="InterPro" id="IPR036286">
    <property type="entry name" value="LexA/Signal_pep-like_sf"/>
</dbReference>
<evidence type="ECO:0000313" key="2">
    <source>
        <dbReference type="EMBL" id="MDV5392249.1"/>
    </source>
</evidence>
<dbReference type="Proteomes" id="UP001187859">
    <property type="component" value="Unassembled WGS sequence"/>
</dbReference>
<organism evidence="2 3">
    <name type="scientific">Shewanella xiamenensis</name>
    <dbReference type="NCBI Taxonomy" id="332186"/>
    <lineage>
        <taxon>Bacteria</taxon>
        <taxon>Pseudomonadati</taxon>
        <taxon>Pseudomonadota</taxon>
        <taxon>Gammaproteobacteria</taxon>
        <taxon>Alteromonadales</taxon>
        <taxon>Shewanellaceae</taxon>
        <taxon>Shewanella</taxon>
    </lineage>
</organism>
<dbReference type="Gene3D" id="2.10.109.10">
    <property type="entry name" value="Umud Fragment, subunit A"/>
    <property type="match status" value="1"/>
</dbReference>
<dbReference type="CDD" id="cd00093">
    <property type="entry name" value="HTH_XRE"/>
    <property type="match status" value="1"/>
</dbReference>
<dbReference type="SMART" id="SM00530">
    <property type="entry name" value="HTH_XRE"/>
    <property type="match status" value="1"/>
</dbReference>
<dbReference type="InterPro" id="IPR015927">
    <property type="entry name" value="Peptidase_S24_S26A/B/C"/>
</dbReference>
<evidence type="ECO:0000259" key="1">
    <source>
        <dbReference type="PROSITE" id="PS50943"/>
    </source>
</evidence>
<dbReference type="PANTHER" id="PTHR33516:SF2">
    <property type="entry name" value="LEXA REPRESSOR-RELATED"/>
    <property type="match status" value="1"/>
</dbReference>
<dbReference type="InterPro" id="IPR001387">
    <property type="entry name" value="Cro/C1-type_HTH"/>
</dbReference>
<dbReference type="Gene3D" id="1.10.260.40">
    <property type="entry name" value="lambda repressor-like DNA-binding domains"/>
    <property type="match status" value="1"/>
</dbReference>
<dbReference type="SUPFAM" id="SSF51306">
    <property type="entry name" value="LexA/Signal peptidase"/>
    <property type="match status" value="1"/>
</dbReference>
<proteinExistence type="predicted"/>
<protein>
    <submittedName>
        <fullName evidence="2">LexA family transcriptional regulator</fullName>
    </submittedName>
</protein>
<dbReference type="EMBL" id="JASGOQ010000001">
    <property type="protein sequence ID" value="MDV5392249.1"/>
    <property type="molecule type" value="Genomic_DNA"/>
</dbReference>
<dbReference type="RefSeq" id="WP_317520575.1">
    <property type="nucleotide sequence ID" value="NZ_JASGOQ010000001.1"/>
</dbReference>
<dbReference type="SUPFAM" id="SSF47413">
    <property type="entry name" value="lambda repressor-like DNA-binding domains"/>
    <property type="match status" value="1"/>
</dbReference>
<evidence type="ECO:0000313" key="3">
    <source>
        <dbReference type="Proteomes" id="UP001187859"/>
    </source>
</evidence>
<dbReference type="PANTHER" id="PTHR33516">
    <property type="entry name" value="LEXA REPRESSOR"/>
    <property type="match status" value="1"/>
</dbReference>
<dbReference type="GO" id="GO:0003677">
    <property type="term" value="F:DNA binding"/>
    <property type="evidence" value="ECO:0007669"/>
    <property type="project" value="InterPro"/>
</dbReference>
<dbReference type="Pfam" id="PF00717">
    <property type="entry name" value="Peptidase_S24"/>
    <property type="match status" value="1"/>
</dbReference>
<dbReference type="Pfam" id="PF01381">
    <property type="entry name" value="HTH_3"/>
    <property type="match status" value="1"/>
</dbReference>
<dbReference type="InterPro" id="IPR050077">
    <property type="entry name" value="LexA_repressor"/>
</dbReference>
<comment type="caution">
    <text evidence="2">The sequence shown here is derived from an EMBL/GenBank/DDBJ whole genome shotgun (WGS) entry which is preliminary data.</text>
</comment>
<name>A0AAE4Q258_9GAMM</name>
<sequence>MNLGTRVKKRRNELGLTQSQLAEAISTSQQTVQSIEAGLVENPRKLKEIAEALQTTPEFLRFGIGEMDNATVVASAGNYLPLISMVQAGVWTEIQELPPLDVELYPCPIKCSQHSFIVKVEGESMLPRFEEGDLIYVDPEAQVENGSYVVARLDDENQATFKQLIIDGNKKYLKALNPDWPNKFVEINGNCTIVGKVVFTGKAL</sequence>
<dbReference type="PROSITE" id="PS50943">
    <property type="entry name" value="HTH_CROC1"/>
    <property type="match status" value="1"/>
</dbReference>
<dbReference type="AlphaFoldDB" id="A0AAE4Q258"/>
<accession>A0AAE4Q258</accession>
<gene>
    <name evidence="2" type="ORF">QM089_18820</name>
</gene>
<feature type="domain" description="HTH cro/C1-type" evidence="1">
    <location>
        <begin position="7"/>
        <end position="60"/>
    </location>
</feature>
<dbReference type="CDD" id="cd06529">
    <property type="entry name" value="S24_LexA-like"/>
    <property type="match status" value="1"/>
</dbReference>
<dbReference type="InterPro" id="IPR039418">
    <property type="entry name" value="LexA-like"/>
</dbReference>
<dbReference type="InterPro" id="IPR010982">
    <property type="entry name" value="Lambda_DNA-bd_dom_sf"/>
</dbReference>
<reference evidence="2" key="1">
    <citation type="submission" date="2023-05" db="EMBL/GenBank/DDBJ databases">
        <title>Colonisation of extended spectrum b-lactamase- and carbapenemase-producing bacteria on hospital surfaces from low- and middle-income countries.</title>
        <authorList>
            <person name="Nieto-Rosado M."/>
            <person name="Sands K."/>
            <person name="Iregbu K."/>
            <person name="Zahra R."/>
            <person name="Mazarati J.B."/>
            <person name="Mehtar S."/>
            <person name="Barnards-Group B."/>
            <person name="Walsh T.R."/>
        </authorList>
    </citation>
    <scope>NUCLEOTIDE SEQUENCE</scope>
    <source>
        <strain evidence="2">PP-E493</strain>
    </source>
</reference>